<dbReference type="OrthoDB" id="5376045at2759"/>
<feature type="region of interest" description="Disordered" evidence="1">
    <location>
        <begin position="96"/>
        <end position="201"/>
    </location>
</feature>
<dbReference type="SUPFAM" id="SSF46565">
    <property type="entry name" value="Chaperone J-domain"/>
    <property type="match status" value="1"/>
</dbReference>
<protein>
    <recommendedName>
        <fullName evidence="4">J domain-containing protein</fullName>
    </recommendedName>
</protein>
<feature type="compositionally biased region" description="Basic residues" evidence="1">
    <location>
        <begin position="96"/>
        <end position="109"/>
    </location>
</feature>
<feature type="compositionally biased region" description="Basic residues" evidence="1">
    <location>
        <begin position="167"/>
        <end position="180"/>
    </location>
</feature>
<evidence type="ECO:0000256" key="1">
    <source>
        <dbReference type="SAM" id="MobiDB-lite"/>
    </source>
</evidence>
<dbReference type="InterPro" id="IPR036869">
    <property type="entry name" value="J_dom_sf"/>
</dbReference>
<proteinExistence type="predicted"/>
<dbReference type="Proteomes" id="UP000799291">
    <property type="component" value="Unassembled WGS sequence"/>
</dbReference>
<evidence type="ECO:0000313" key="2">
    <source>
        <dbReference type="EMBL" id="KAF2685028.1"/>
    </source>
</evidence>
<name>A0A6G1J3P2_9PLEO</name>
<evidence type="ECO:0008006" key="4">
    <source>
        <dbReference type="Google" id="ProtNLM"/>
    </source>
</evidence>
<dbReference type="EMBL" id="MU005579">
    <property type="protein sequence ID" value="KAF2685028.1"/>
    <property type="molecule type" value="Genomic_DNA"/>
</dbReference>
<reference evidence="2" key="1">
    <citation type="journal article" date="2020" name="Stud. Mycol.">
        <title>101 Dothideomycetes genomes: a test case for predicting lifestyles and emergence of pathogens.</title>
        <authorList>
            <person name="Haridas S."/>
            <person name="Albert R."/>
            <person name="Binder M."/>
            <person name="Bloem J."/>
            <person name="Labutti K."/>
            <person name="Salamov A."/>
            <person name="Andreopoulos B."/>
            <person name="Baker S."/>
            <person name="Barry K."/>
            <person name="Bills G."/>
            <person name="Bluhm B."/>
            <person name="Cannon C."/>
            <person name="Castanera R."/>
            <person name="Culley D."/>
            <person name="Daum C."/>
            <person name="Ezra D."/>
            <person name="Gonzalez J."/>
            <person name="Henrissat B."/>
            <person name="Kuo A."/>
            <person name="Liang C."/>
            <person name="Lipzen A."/>
            <person name="Lutzoni F."/>
            <person name="Magnuson J."/>
            <person name="Mondo S."/>
            <person name="Nolan M."/>
            <person name="Ohm R."/>
            <person name="Pangilinan J."/>
            <person name="Park H.-J."/>
            <person name="Ramirez L."/>
            <person name="Alfaro M."/>
            <person name="Sun H."/>
            <person name="Tritt A."/>
            <person name="Yoshinaga Y."/>
            <person name="Zwiers L.-H."/>
            <person name="Turgeon B."/>
            <person name="Goodwin S."/>
            <person name="Spatafora J."/>
            <person name="Crous P."/>
            <person name="Grigoriev I."/>
        </authorList>
    </citation>
    <scope>NUCLEOTIDE SEQUENCE</scope>
    <source>
        <strain evidence="2">CBS 122367</strain>
    </source>
</reference>
<keyword evidence="3" id="KW-1185">Reference proteome</keyword>
<organism evidence="2 3">
    <name type="scientific">Lentithecium fluviatile CBS 122367</name>
    <dbReference type="NCBI Taxonomy" id="1168545"/>
    <lineage>
        <taxon>Eukaryota</taxon>
        <taxon>Fungi</taxon>
        <taxon>Dikarya</taxon>
        <taxon>Ascomycota</taxon>
        <taxon>Pezizomycotina</taxon>
        <taxon>Dothideomycetes</taxon>
        <taxon>Pleosporomycetidae</taxon>
        <taxon>Pleosporales</taxon>
        <taxon>Massarineae</taxon>
        <taxon>Lentitheciaceae</taxon>
        <taxon>Lentithecium</taxon>
    </lineage>
</organism>
<accession>A0A6G1J3P2</accession>
<feature type="compositionally biased region" description="Polar residues" evidence="1">
    <location>
        <begin position="112"/>
        <end position="123"/>
    </location>
</feature>
<dbReference type="AlphaFoldDB" id="A0A6G1J3P2"/>
<feature type="compositionally biased region" description="Low complexity" evidence="1">
    <location>
        <begin position="127"/>
        <end position="142"/>
    </location>
</feature>
<gene>
    <name evidence="2" type="ORF">K458DRAFT_387920</name>
</gene>
<evidence type="ECO:0000313" key="3">
    <source>
        <dbReference type="Proteomes" id="UP000799291"/>
    </source>
</evidence>
<sequence length="217" mass="24525">MVGICYGSFKNVDVFGLLELDPRHFLGLPNDTILKNFRVAFRKRMLCLHPDRNKVSKATNLELSQQLLGLKEYLCDFKNADPAIVTRLVKNGCKYRRSTGAHRNRKTPAPRRTTSQPGSSPSNPVCLDTRGTSTTSDLGSSSNPIVIDAFPINAAPSEEGRKERKPTGHRKKHRTCRRWKGKDYDPSPGFKWRPAPYADQSDIESVWEADWDSDDHL</sequence>